<dbReference type="InterPro" id="IPR001073">
    <property type="entry name" value="C1q_dom"/>
</dbReference>
<protein>
    <recommendedName>
        <fullName evidence="3">C1q domain-containing protein</fullName>
    </recommendedName>
</protein>
<gene>
    <name evidence="4" type="ORF">CUNI_LOCUS11348</name>
</gene>
<reference evidence="4" key="1">
    <citation type="submission" date="2021-04" db="EMBL/GenBank/DDBJ databases">
        <authorList>
            <consortium name="Molecular Ecology Group"/>
        </authorList>
    </citation>
    <scope>NUCLEOTIDE SEQUENCE</scope>
</reference>
<evidence type="ECO:0000259" key="3">
    <source>
        <dbReference type="PROSITE" id="PS50871"/>
    </source>
</evidence>
<evidence type="ECO:0000313" key="4">
    <source>
        <dbReference type="EMBL" id="CAG5125790.1"/>
    </source>
</evidence>
<comment type="caution">
    <text evidence="4">The sequence shown here is derived from an EMBL/GenBank/DDBJ whole genome shotgun (WGS) entry which is preliminary data.</text>
</comment>
<evidence type="ECO:0000256" key="2">
    <source>
        <dbReference type="ARBA" id="ARBA00022525"/>
    </source>
</evidence>
<dbReference type="GO" id="GO:0005576">
    <property type="term" value="C:extracellular region"/>
    <property type="evidence" value="ECO:0007669"/>
    <property type="project" value="UniProtKB-SubCell"/>
</dbReference>
<sequence length="130" mass="14379">GCVAFSAGLDKHTEVPGGEALVFNKVFLNVGSGYNSLTGIFTSPSAGIYIFHFHATTQSTRDFWVELFHNNEYVISAFARQKNDFDSAGNTVILQLNENDTVCVKAHRQAHIFGYPPEIYATLSGYRINL</sequence>
<dbReference type="EMBL" id="CAJHNH020002168">
    <property type="protein sequence ID" value="CAG5125790.1"/>
    <property type="molecule type" value="Genomic_DNA"/>
</dbReference>
<name>A0A8S3ZDD9_9EUPU</name>
<dbReference type="PANTHER" id="PTHR15427:SF50">
    <property type="entry name" value="COMPLEMENT C1Q TUMOR NECROSIS FACTOR-RELATED PROTEIN 2-LIKE"/>
    <property type="match status" value="1"/>
</dbReference>
<keyword evidence="2" id="KW-0964">Secreted</keyword>
<dbReference type="Proteomes" id="UP000678393">
    <property type="component" value="Unassembled WGS sequence"/>
</dbReference>
<proteinExistence type="predicted"/>
<dbReference type="PROSITE" id="PS50871">
    <property type="entry name" value="C1Q"/>
    <property type="match status" value="1"/>
</dbReference>
<dbReference type="PRINTS" id="PR00007">
    <property type="entry name" value="COMPLEMNTC1Q"/>
</dbReference>
<accession>A0A8S3ZDD9</accession>
<dbReference type="Gene3D" id="2.60.120.40">
    <property type="match status" value="1"/>
</dbReference>
<evidence type="ECO:0000313" key="5">
    <source>
        <dbReference type="Proteomes" id="UP000678393"/>
    </source>
</evidence>
<dbReference type="AlphaFoldDB" id="A0A8S3ZDD9"/>
<dbReference type="PANTHER" id="PTHR15427">
    <property type="entry name" value="EMILIN ELASTIN MICROFIBRIL INTERFACE-LOCATED PROTEIN ELASTIN MICROFIBRIL INTERFACER"/>
    <property type="match status" value="1"/>
</dbReference>
<dbReference type="InterPro" id="IPR008983">
    <property type="entry name" value="Tumour_necrosis_fac-like_dom"/>
</dbReference>
<keyword evidence="5" id="KW-1185">Reference proteome</keyword>
<feature type="domain" description="C1q" evidence="3">
    <location>
        <begin position="1"/>
        <end position="130"/>
    </location>
</feature>
<dbReference type="SMART" id="SM00110">
    <property type="entry name" value="C1Q"/>
    <property type="match status" value="1"/>
</dbReference>
<dbReference type="InterPro" id="IPR050392">
    <property type="entry name" value="Collagen/C1q_domain"/>
</dbReference>
<dbReference type="SUPFAM" id="SSF49842">
    <property type="entry name" value="TNF-like"/>
    <property type="match status" value="1"/>
</dbReference>
<evidence type="ECO:0000256" key="1">
    <source>
        <dbReference type="ARBA" id="ARBA00004613"/>
    </source>
</evidence>
<feature type="non-terminal residue" evidence="4">
    <location>
        <position position="1"/>
    </location>
</feature>
<organism evidence="4 5">
    <name type="scientific">Candidula unifasciata</name>
    <dbReference type="NCBI Taxonomy" id="100452"/>
    <lineage>
        <taxon>Eukaryota</taxon>
        <taxon>Metazoa</taxon>
        <taxon>Spiralia</taxon>
        <taxon>Lophotrochozoa</taxon>
        <taxon>Mollusca</taxon>
        <taxon>Gastropoda</taxon>
        <taxon>Heterobranchia</taxon>
        <taxon>Euthyneura</taxon>
        <taxon>Panpulmonata</taxon>
        <taxon>Eupulmonata</taxon>
        <taxon>Stylommatophora</taxon>
        <taxon>Helicina</taxon>
        <taxon>Helicoidea</taxon>
        <taxon>Geomitridae</taxon>
        <taxon>Candidula</taxon>
    </lineage>
</organism>
<dbReference type="OrthoDB" id="6154955at2759"/>
<dbReference type="Pfam" id="PF00386">
    <property type="entry name" value="C1q"/>
    <property type="match status" value="1"/>
</dbReference>
<comment type="subcellular location">
    <subcellularLocation>
        <location evidence="1">Secreted</location>
    </subcellularLocation>
</comment>